<evidence type="ECO:0000313" key="1">
    <source>
        <dbReference type="EMBL" id="KRY98233.1"/>
    </source>
</evidence>
<gene>
    <name evidence="1" type="ORF">T4C_12351</name>
</gene>
<sequence>MTIAVVFHVQLSSDIIGLITFNTNEDGEKPSSKCNDIAGVFHENHKNPGNYGVS</sequence>
<dbReference type="Proteomes" id="UP000054826">
    <property type="component" value="Unassembled WGS sequence"/>
</dbReference>
<comment type="caution">
    <text evidence="1">The sequence shown here is derived from an EMBL/GenBank/DDBJ whole genome shotgun (WGS) entry which is preliminary data.</text>
</comment>
<reference evidence="1 2" key="1">
    <citation type="submission" date="2015-01" db="EMBL/GenBank/DDBJ databases">
        <title>Evolution of Trichinella species and genotypes.</title>
        <authorList>
            <person name="Korhonen P.K."/>
            <person name="Edoardo P."/>
            <person name="Giuseppe L.R."/>
            <person name="Gasser R.B."/>
        </authorList>
    </citation>
    <scope>NUCLEOTIDE SEQUENCE [LARGE SCALE GENOMIC DNA]</scope>
    <source>
        <strain evidence="1">ISS176</strain>
    </source>
</reference>
<dbReference type="EMBL" id="JYDV01002115">
    <property type="protein sequence ID" value="KRY98233.1"/>
    <property type="molecule type" value="Genomic_DNA"/>
</dbReference>
<name>A0A0V1GJ38_TRIPS</name>
<protein>
    <submittedName>
        <fullName evidence="1">Uncharacterized protein</fullName>
    </submittedName>
</protein>
<accession>A0A0V1GJ38</accession>
<dbReference type="AlphaFoldDB" id="A0A0V1GJ38"/>
<evidence type="ECO:0000313" key="2">
    <source>
        <dbReference type="Proteomes" id="UP000054826"/>
    </source>
</evidence>
<proteinExistence type="predicted"/>
<organism evidence="1 2">
    <name type="scientific">Trichinella pseudospiralis</name>
    <name type="common">Parasitic roundworm</name>
    <dbReference type="NCBI Taxonomy" id="6337"/>
    <lineage>
        <taxon>Eukaryota</taxon>
        <taxon>Metazoa</taxon>
        <taxon>Ecdysozoa</taxon>
        <taxon>Nematoda</taxon>
        <taxon>Enoplea</taxon>
        <taxon>Dorylaimia</taxon>
        <taxon>Trichinellida</taxon>
        <taxon>Trichinellidae</taxon>
        <taxon>Trichinella</taxon>
    </lineage>
</organism>